<evidence type="ECO:0000256" key="1">
    <source>
        <dbReference type="ARBA" id="ARBA00004651"/>
    </source>
</evidence>
<sequence length="195" mass="21921">MASTQNHEYPKGLRIWHWLNFVAISAILLTVLLRKTFLAYRTNSSLIQEKTAAAGTPVTKAVADEIAKAMRDRMWDWHVYFGFALAALLVWRLVLRLRGSASRSNERFAANERRMQRVGYGVFYAFAAFLSLTGLTMVFSASLQLPKSVVSLVEESHELALWGMLLFVPLHLLGVIAAEYKSRSAGLISRMIRGS</sequence>
<dbReference type="Proteomes" id="UP000006048">
    <property type="component" value="Chromosome"/>
</dbReference>
<evidence type="ECO:0000256" key="2">
    <source>
        <dbReference type="ARBA" id="ARBA00022475"/>
    </source>
</evidence>
<reference evidence="8 9" key="1">
    <citation type="submission" date="2012-06" db="EMBL/GenBank/DDBJ databases">
        <title>The complete chromosome of genome of Turneriella parva DSM 21527.</title>
        <authorList>
            <consortium name="US DOE Joint Genome Institute (JGI-PGF)"/>
            <person name="Lucas S."/>
            <person name="Han J."/>
            <person name="Lapidus A."/>
            <person name="Bruce D."/>
            <person name="Goodwin L."/>
            <person name="Pitluck S."/>
            <person name="Peters L."/>
            <person name="Kyrpides N."/>
            <person name="Mavromatis K."/>
            <person name="Ivanova N."/>
            <person name="Mikhailova N."/>
            <person name="Chertkov O."/>
            <person name="Detter J.C."/>
            <person name="Tapia R."/>
            <person name="Han C."/>
            <person name="Land M."/>
            <person name="Hauser L."/>
            <person name="Markowitz V."/>
            <person name="Cheng J.-F."/>
            <person name="Hugenholtz P."/>
            <person name="Woyke T."/>
            <person name="Wu D."/>
            <person name="Gronow S."/>
            <person name="Wellnitz S."/>
            <person name="Brambilla E."/>
            <person name="Klenk H.-P."/>
            <person name="Eisen J.A."/>
        </authorList>
    </citation>
    <scope>NUCLEOTIDE SEQUENCE [LARGE SCALE GENOMIC DNA]</scope>
    <source>
        <strain evidence="9">ATCC BAA-1111 / DSM 21527 / NCTC 11395 / H</strain>
    </source>
</reference>
<dbReference type="GO" id="GO:0022904">
    <property type="term" value="P:respiratory electron transport chain"/>
    <property type="evidence" value="ECO:0007669"/>
    <property type="project" value="InterPro"/>
</dbReference>
<dbReference type="GO" id="GO:0005886">
    <property type="term" value="C:plasma membrane"/>
    <property type="evidence" value="ECO:0007669"/>
    <property type="project" value="UniProtKB-SubCell"/>
</dbReference>
<proteinExistence type="predicted"/>
<feature type="transmembrane region" description="Helical" evidence="6">
    <location>
        <begin position="118"/>
        <end position="139"/>
    </location>
</feature>
<dbReference type="KEGG" id="tpx:Turpa_2612"/>
<feature type="transmembrane region" description="Helical" evidence="6">
    <location>
        <begin position="77"/>
        <end position="97"/>
    </location>
</feature>
<dbReference type="InterPro" id="IPR016174">
    <property type="entry name" value="Di-haem_cyt_TM"/>
</dbReference>
<organism evidence="8 9">
    <name type="scientific">Turneriella parva (strain ATCC BAA-1111 / DSM 21527 / NCTC 11395 / H)</name>
    <name type="common">Leptospira parva</name>
    <dbReference type="NCBI Taxonomy" id="869212"/>
    <lineage>
        <taxon>Bacteria</taxon>
        <taxon>Pseudomonadati</taxon>
        <taxon>Spirochaetota</taxon>
        <taxon>Spirochaetia</taxon>
        <taxon>Leptospirales</taxon>
        <taxon>Leptospiraceae</taxon>
        <taxon>Turneriella</taxon>
    </lineage>
</organism>
<dbReference type="InterPro" id="IPR011577">
    <property type="entry name" value="Cyt_b561_bac/Ni-Hgenase"/>
</dbReference>
<evidence type="ECO:0000256" key="3">
    <source>
        <dbReference type="ARBA" id="ARBA00022692"/>
    </source>
</evidence>
<dbReference type="STRING" id="869212.Turpa_2612"/>
<gene>
    <name evidence="8" type="ordered locus">Turpa_2612</name>
</gene>
<dbReference type="GO" id="GO:0020037">
    <property type="term" value="F:heme binding"/>
    <property type="evidence" value="ECO:0007669"/>
    <property type="project" value="TreeGrafter"/>
</dbReference>
<evidence type="ECO:0000256" key="4">
    <source>
        <dbReference type="ARBA" id="ARBA00022989"/>
    </source>
</evidence>
<dbReference type="EMBL" id="CP002959">
    <property type="protein sequence ID" value="AFM13252.1"/>
    <property type="molecule type" value="Genomic_DNA"/>
</dbReference>
<dbReference type="PANTHER" id="PTHR30485:SF0">
    <property type="entry name" value="NI_FE-HYDROGENASE 1 B-TYPE CYTOCHROME SUBUNIT-RELATED"/>
    <property type="match status" value="1"/>
</dbReference>
<dbReference type="GO" id="GO:0009055">
    <property type="term" value="F:electron transfer activity"/>
    <property type="evidence" value="ECO:0007669"/>
    <property type="project" value="InterPro"/>
</dbReference>
<feature type="transmembrane region" description="Helical" evidence="6">
    <location>
        <begin position="15"/>
        <end position="33"/>
    </location>
</feature>
<dbReference type="AlphaFoldDB" id="I4B7J5"/>
<evidence type="ECO:0000259" key="7">
    <source>
        <dbReference type="Pfam" id="PF01292"/>
    </source>
</evidence>
<accession>I4B7J5</accession>
<feature type="transmembrane region" description="Helical" evidence="6">
    <location>
        <begin position="159"/>
        <end position="180"/>
    </location>
</feature>
<name>I4B7J5_TURPD</name>
<dbReference type="InterPro" id="IPR051542">
    <property type="entry name" value="Hydrogenase_cytochrome"/>
</dbReference>
<dbReference type="RefSeq" id="WP_014803757.1">
    <property type="nucleotide sequence ID" value="NC_018020.1"/>
</dbReference>
<dbReference type="HOGENOM" id="CLU_1408109_0_0_12"/>
<keyword evidence="3 6" id="KW-0812">Transmembrane</keyword>
<comment type="subcellular location">
    <subcellularLocation>
        <location evidence="1">Cell membrane</location>
        <topology evidence="1">Multi-pass membrane protein</topology>
    </subcellularLocation>
</comment>
<keyword evidence="9" id="KW-1185">Reference proteome</keyword>
<evidence type="ECO:0000256" key="5">
    <source>
        <dbReference type="ARBA" id="ARBA00023136"/>
    </source>
</evidence>
<dbReference type="Pfam" id="PF01292">
    <property type="entry name" value="Ni_hydr_CYTB"/>
    <property type="match status" value="1"/>
</dbReference>
<keyword evidence="4 6" id="KW-1133">Transmembrane helix</keyword>
<keyword evidence="5 6" id="KW-0472">Membrane</keyword>
<dbReference type="OrthoDB" id="5615941at2"/>
<dbReference type="SUPFAM" id="SSF81342">
    <property type="entry name" value="Transmembrane di-heme cytochromes"/>
    <property type="match status" value="1"/>
</dbReference>
<evidence type="ECO:0000256" key="6">
    <source>
        <dbReference type="SAM" id="Phobius"/>
    </source>
</evidence>
<keyword evidence="2" id="KW-1003">Cell membrane</keyword>
<dbReference type="PANTHER" id="PTHR30485">
    <property type="entry name" value="NI/FE-HYDROGENASE 1 B-TYPE CYTOCHROME SUBUNIT"/>
    <property type="match status" value="1"/>
</dbReference>
<feature type="domain" description="Cytochrome b561 bacterial/Ni-hydrogenase" evidence="7">
    <location>
        <begin position="9"/>
        <end position="194"/>
    </location>
</feature>
<evidence type="ECO:0000313" key="9">
    <source>
        <dbReference type="Proteomes" id="UP000006048"/>
    </source>
</evidence>
<dbReference type="Gene3D" id="1.20.950.20">
    <property type="entry name" value="Transmembrane di-heme cytochromes, Chain C"/>
    <property type="match status" value="2"/>
</dbReference>
<evidence type="ECO:0000313" key="8">
    <source>
        <dbReference type="EMBL" id="AFM13252.1"/>
    </source>
</evidence>
<protein>
    <submittedName>
        <fullName evidence="8">Cytochrome b</fullName>
    </submittedName>
</protein>